<keyword evidence="2" id="KW-1185">Reference proteome</keyword>
<comment type="caution">
    <text evidence="1">The sequence shown here is derived from an EMBL/GenBank/DDBJ whole genome shotgun (WGS) entry which is preliminary data.</text>
</comment>
<evidence type="ECO:0000313" key="2">
    <source>
        <dbReference type="Proteomes" id="UP000292052"/>
    </source>
</evidence>
<proteinExistence type="predicted"/>
<dbReference type="AlphaFoldDB" id="A0A482VRL6"/>
<accession>A0A482VRL6</accession>
<reference evidence="1 2" key="1">
    <citation type="submission" date="2017-03" db="EMBL/GenBank/DDBJ databases">
        <title>Genome of the blue death feigning beetle - Asbolus verrucosus.</title>
        <authorList>
            <person name="Rider S.D."/>
        </authorList>
    </citation>
    <scope>NUCLEOTIDE SEQUENCE [LARGE SCALE GENOMIC DNA]</scope>
    <source>
        <strain evidence="1">Butters</strain>
        <tissue evidence="1">Head and leg muscle</tissue>
    </source>
</reference>
<organism evidence="1 2">
    <name type="scientific">Asbolus verrucosus</name>
    <name type="common">Desert ironclad beetle</name>
    <dbReference type="NCBI Taxonomy" id="1661398"/>
    <lineage>
        <taxon>Eukaryota</taxon>
        <taxon>Metazoa</taxon>
        <taxon>Ecdysozoa</taxon>
        <taxon>Arthropoda</taxon>
        <taxon>Hexapoda</taxon>
        <taxon>Insecta</taxon>
        <taxon>Pterygota</taxon>
        <taxon>Neoptera</taxon>
        <taxon>Endopterygota</taxon>
        <taxon>Coleoptera</taxon>
        <taxon>Polyphaga</taxon>
        <taxon>Cucujiformia</taxon>
        <taxon>Tenebrionidae</taxon>
        <taxon>Pimeliinae</taxon>
        <taxon>Asbolus</taxon>
    </lineage>
</organism>
<dbReference type="EMBL" id="QDEB01071142">
    <property type="protein sequence ID" value="RZC35404.1"/>
    <property type="molecule type" value="Genomic_DNA"/>
</dbReference>
<sequence>MRIRYSFVTRAQPCLQNNGRHFEHVIH</sequence>
<dbReference type="Proteomes" id="UP000292052">
    <property type="component" value="Unassembled WGS sequence"/>
</dbReference>
<name>A0A482VRL6_ASBVE</name>
<protein>
    <submittedName>
        <fullName evidence="1">Uncharacterized protein</fullName>
    </submittedName>
</protein>
<evidence type="ECO:0000313" key="1">
    <source>
        <dbReference type="EMBL" id="RZC35404.1"/>
    </source>
</evidence>
<gene>
    <name evidence="1" type="ORF">BDFB_011045</name>
</gene>